<comment type="pathway">
    <text evidence="7">Amino-acid biosynthesis; L-lysine biosynthesis via DAP pathway; L-lysine from DL-2,6-diaminopimelate: step 1/1.</text>
</comment>
<dbReference type="InterPro" id="IPR022653">
    <property type="entry name" value="De-COase2_pyr-phos_BS"/>
</dbReference>
<dbReference type="EMBL" id="SOZE01000027">
    <property type="protein sequence ID" value="TFF34770.1"/>
    <property type="molecule type" value="Genomic_DNA"/>
</dbReference>
<dbReference type="UniPathway" id="UPA00034">
    <property type="reaction ID" value="UER00027"/>
</dbReference>
<dbReference type="FunFam" id="3.20.20.10:FF:000003">
    <property type="entry name" value="Diaminopimelate decarboxylase"/>
    <property type="match status" value="1"/>
</dbReference>
<dbReference type="AlphaFoldDB" id="A0A4Y8S851"/>
<reference evidence="10 11" key="1">
    <citation type="journal article" date="2017" name="Int. J. Syst. Evol. Microbiol.">
        <title>Mucilaginibacterpsychrotolerans sp. nov., isolated from peatlands.</title>
        <authorList>
            <person name="Deng Y."/>
            <person name="Shen L."/>
            <person name="Xu B."/>
            <person name="Liu Y."/>
            <person name="Gu Z."/>
            <person name="Liu H."/>
            <person name="Zhou Y."/>
        </authorList>
    </citation>
    <scope>NUCLEOTIDE SEQUENCE [LARGE SCALE GENOMIC DNA]</scope>
    <source>
        <strain evidence="10 11">NH7-4</strain>
    </source>
</reference>
<comment type="cofactor">
    <cofactor evidence="1 6 7">
        <name>pyridoxal 5'-phosphate</name>
        <dbReference type="ChEBI" id="CHEBI:597326"/>
    </cofactor>
</comment>
<dbReference type="PANTHER" id="PTHR43727">
    <property type="entry name" value="DIAMINOPIMELATE DECARBOXYLASE"/>
    <property type="match status" value="1"/>
</dbReference>
<dbReference type="InterPro" id="IPR022644">
    <property type="entry name" value="De-COase2_N"/>
</dbReference>
<dbReference type="InterPro" id="IPR000183">
    <property type="entry name" value="Orn/DAP/Arg_de-COase"/>
</dbReference>
<dbReference type="Gene3D" id="2.40.37.10">
    <property type="entry name" value="Lyase, Ornithine Decarboxylase, Chain A, domain 1"/>
    <property type="match status" value="1"/>
</dbReference>
<dbReference type="Pfam" id="PF02784">
    <property type="entry name" value="Orn_Arg_deC_N"/>
    <property type="match status" value="1"/>
</dbReference>
<feature type="region of interest" description="Disordered" evidence="8">
    <location>
        <begin position="321"/>
        <end position="346"/>
    </location>
</feature>
<dbReference type="GO" id="GO:0009089">
    <property type="term" value="P:lysine biosynthetic process via diaminopimelate"/>
    <property type="evidence" value="ECO:0007669"/>
    <property type="project" value="UniProtKB-UniRule"/>
</dbReference>
<dbReference type="Proteomes" id="UP000297540">
    <property type="component" value="Unassembled WGS sequence"/>
</dbReference>
<dbReference type="InterPro" id="IPR029066">
    <property type="entry name" value="PLP-binding_barrel"/>
</dbReference>
<dbReference type="SUPFAM" id="SSF50621">
    <property type="entry name" value="Alanine racemase C-terminal domain-like"/>
    <property type="match status" value="1"/>
</dbReference>
<dbReference type="CDD" id="cd06828">
    <property type="entry name" value="PLPDE_III_DapDC"/>
    <property type="match status" value="1"/>
</dbReference>
<sequence length="406" mass="45659">MFKQDTIERFAEIETPFYYYNMDVLRQTLDACRDASSQYGFHVHYAMKANFNTKVVAAVQAYGFGADCVSGNEVKAAIEHGFDKSKVVFAGVGKSDKEINQALDADIFCFNVESIQELEIIDGLAKAKGKVAGVAIRINPNVDAHTHHFITTGLDENKFGINTWQLHDVVVMLRKCANLKFLGIHFHIGSQITDMEVYKNLCTRINEMQDWFENHGFAIKILNTGGGLGVDYHNPDGNTIPDFESYFKVFKKFLNVKPGQEVHFELGRALVAQSASLISRVLYVKIGQKKNFLILDAGMTELMRPMLYQAYHVIENLSQESRVKNQESRDKNQEEGDHSPLTTYHSPIKYDVVGPICESTDCFRKDVDLPESFRGDLIAVRTAGAYGEVMASNYNLRDAVKSVYSA</sequence>
<keyword evidence="2 7" id="KW-0210">Decarboxylase</keyword>
<dbReference type="GO" id="GO:0008836">
    <property type="term" value="F:diaminopimelate decarboxylase activity"/>
    <property type="evidence" value="ECO:0007669"/>
    <property type="project" value="UniProtKB-UniRule"/>
</dbReference>
<dbReference type="PRINTS" id="PR01179">
    <property type="entry name" value="ODADCRBXLASE"/>
</dbReference>
<keyword evidence="3 6" id="KW-0663">Pyridoxal phosphate</keyword>
<dbReference type="InterPro" id="IPR002986">
    <property type="entry name" value="DAP_deCOOHase_LysA"/>
</dbReference>
<dbReference type="RefSeq" id="WP_133234515.1">
    <property type="nucleotide sequence ID" value="NZ_SOZE01000027.1"/>
</dbReference>
<name>A0A4Y8S851_9SPHI</name>
<dbReference type="PRINTS" id="PR01181">
    <property type="entry name" value="DAPDCRBXLASE"/>
</dbReference>
<evidence type="ECO:0000256" key="3">
    <source>
        <dbReference type="ARBA" id="ARBA00022898"/>
    </source>
</evidence>
<proteinExistence type="predicted"/>
<feature type="active site" description="Proton donor" evidence="6">
    <location>
        <position position="357"/>
    </location>
</feature>
<evidence type="ECO:0000259" key="9">
    <source>
        <dbReference type="Pfam" id="PF02784"/>
    </source>
</evidence>
<keyword evidence="11" id="KW-1185">Reference proteome</keyword>
<comment type="catalytic activity">
    <reaction evidence="7">
        <text>meso-2,6-diaminopimelate + H(+) = L-lysine + CO2</text>
        <dbReference type="Rhea" id="RHEA:15101"/>
        <dbReference type="ChEBI" id="CHEBI:15378"/>
        <dbReference type="ChEBI" id="CHEBI:16526"/>
        <dbReference type="ChEBI" id="CHEBI:32551"/>
        <dbReference type="ChEBI" id="CHEBI:57791"/>
        <dbReference type="EC" id="4.1.1.20"/>
    </reaction>
</comment>
<dbReference type="EC" id="4.1.1.20" evidence="5 7"/>
<dbReference type="NCBIfam" id="TIGR01048">
    <property type="entry name" value="lysA"/>
    <property type="match status" value="1"/>
</dbReference>
<dbReference type="OrthoDB" id="9802241at2"/>
<accession>A0A4Y8S851</accession>
<evidence type="ECO:0000313" key="10">
    <source>
        <dbReference type="EMBL" id="TFF34770.1"/>
    </source>
</evidence>
<evidence type="ECO:0000256" key="5">
    <source>
        <dbReference type="NCBIfam" id="TIGR01048"/>
    </source>
</evidence>
<feature type="compositionally biased region" description="Basic and acidic residues" evidence="8">
    <location>
        <begin position="321"/>
        <end position="338"/>
    </location>
</feature>
<evidence type="ECO:0000256" key="8">
    <source>
        <dbReference type="SAM" id="MobiDB-lite"/>
    </source>
</evidence>
<evidence type="ECO:0000256" key="7">
    <source>
        <dbReference type="RuleBase" id="RU003738"/>
    </source>
</evidence>
<feature type="modified residue" description="N6-(pyridoxal phosphate)lysine" evidence="6">
    <location>
        <position position="48"/>
    </location>
</feature>
<keyword evidence="7" id="KW-0028">Amino-acid biosynthesis</keyword>
<evidence type="ECO:0000313" key="11">
    <source>
        <dbReference type="Proteomes" id="UP000297540"/>
    </source>
</evidence>
<protein>
    <recommendedName>
        <fullName evidence="5 7">Diaminopimelate decarboxylase</fullName>
        <ecNumber evidence="5 7">4.1.1.20</ecNumber>
    </recommendedName>
</protein>
<feature type="domain" description="Orn/DAP/Arg decarboxylase 2 N-terminal" evidence="9">
    <location>
        <begin position="31"/>
        <end position="272"/>
    </location>
</feature>
<evidence type="ECO:0000256" key="6">
    <source>
        <dbReference type="PIRSR" id="PIRSR600183-50"/>
    </source>
</evidence>
<dbReference type="Gene3D" id="3.20.20.10">
    <property type="entry name" value="Alanine racemase"/>
    <property type="match status" value="1"/>
</dbReference>
<dbReference type="SUPFAM" id="SSF51419">
    <property type="entry name" value="PLP-binding barrel"/>
    <property type="match status" value="1"/>
</dbReference>
<keyword evidence="4 7" id="KW-0456">Lyase</keyword>
<evidence type="ECO:0000256" key="4">
    <source>
        <dbReference type="ARBA" id="ARBA00023239"/>
    </source>
</evidence>
<dbReference type="InterPro" id="IPR009006">
    <property type="entry name" value="Ala_racemase/Decarboxylase_C"/>
</dbReference>
<organism evidence="10 11">
    <name type="scientific">Mucilaginibacter psychrotolerans</name>
    <dbReference type="NCBI Taxonomy" id="1524096"/>
    <lineage>
        <taxon>Bacteria</taxon>
        <taxon>Pseudomonadati</taxon>
        <taxon>Bacteroidota</taxon>
        <taxon>Sphingobacteriia</taxon>
        <taxon>Sphingobacteriales</taxon>
        <taxon>Sphingobacteriaceae</taxon>
        <taxon>Mucilaginibacter</taxon>
    </lineage>
</organism>
<dbReference type="PANTHER" id="PTHR43727:SF2">
    <property type="entry name" value="GROUP IV DECARBOXYLASE"/>
    <property type="match status" value="1"/>
</dbReference>
<gene>
    <name evidence="10" type="primary">lysA</name>
    <name evidence="10" type="ORF">E2R66_21215</name>
</gene>
<evidence type="ECO:0000256" key="2">
    <source>
        <dbReference type="ARBA" id="ARBA00022793"/>
    </source>
</evidence>
<dbReference type="PROSITE" id="PS00878">
    <property type="entry name" value="ODR_DC_2_1"/>
    <property type="match status" value="1"/>
</dbReference>
<evidence type="ECO:0000256" key="1">
    <source>
        <dbReference type="ARBA" id="ARBA00001933"/>
    </source>
</evidence>
<comment type="caution">
    <text evidence="10">The sequence shown here is derived from an EMBL/GenBank/DDBJ whole genome shotgun (WGS) entry which is preliminary data.</text>
</comment>
<keyword evidence="7" id="KW-0457">Lysine biosynthesis</keyword>